<evidence type="ECO:0000313" key="1">
    <source>
        <dbReference type="EMBL" id="JAP08275.1"/>
    </source>
</evidence>
<proteinExistence type="predicted"/>
<organism evidence="1">
    <name type="scientific">Solanum chacoense</name>
    <name type="common">Chaco potato</name>
    <dbReference type="NCBI Taxonomy" id="4108"/>
    <lineage>
        <taxon>Eukaryota</taxon>
        <taxon>Viridiplantae</taxon>
        <taxon>Streptophyta</taxon>
        <taxon>Embryophyta</taxon>
        <taxon>Tracheophyta</taxon>
        <taxon>Spermatophyta</taxon>
        <taxon>Magnoliopsida</taxon>
        <taxon>eudicotyledons</taxon>
        <taxon>Gunneridae</taxon>
        <taxon>Pentapetalae</taxon>
        <taxon>asterids</taxon>
        <taxon>lamiids</taxon>
        <taxon>Solanales</taxon>
        <taxon>Solanaceae</taxon>
        <taxon>Solanoideae</taxon>
        <taxon>Solaneae</taxon>
        <taxon>Solanum</taxon>
    </lineage>
</organism>
<accession>A0A0V0GK24</accession>
<name>A0A0V0GK24_SOLCH</name>
<reference evidence="1" key="1">
    <citation type="submission" date="2015-12" db="EMBL/GenBank/DDBJ databases">
        <title>Gene expression during late stages of embryo sac development: a critical building block for successful pollen-pistil interactions.</title>
        <authorList>
            <person name="Liu Y."/>
            <person name="Joly V."/>
            <person name="Sabar M."/>
            <person name="Matton D.P."/>
        </authorList>
    </citation>
    <scope>NUCLEOTIDE SEQUENCE</scope>
</reference>
<dbReference type="AlphaFoldDB" id="A0A0V0GK24"/>
<dbReference type="EMBL" id="GEDG01037195">
    <property type="protein sequence ID" value="JAP08275.1"/>
    <property type="molecule type" value="Transcribed_RNA"/>
</dbReference>
<protein>
    <submittedName>
        <fullName evidence="1">Putative ovule protein</fullName>
    </submittedName>
</protein>
<sequence>MLDVPATYLIDNMEFAHRLFAESDLTTALRDNFTRLQHLNSNERSRIKGRRKKDIIVVRLGALVCHTWIARN</sequence>